<accession>A0AAV7PMK3</accession>
<dbReference type="AlphaFoldDB" id="A0AAV7PMK3"/>
<reference evidence="2" key="1">
    <citation type="journal article" date="2022" name="bioRxiv">
        <title>Sequencing and chromosome-scale assembly of the giantPleurodeles waltlgenome.</title>
        <authorList>
            <person name="Brown T."/>
            <person name="Elewa A."/>
            <person name="Iarovenko S."/>
            <person name="Subramanian E."/>
            <person name="Araus A.J."/>
            <person name="Petzold A."/>
            <person name="Susuki M."/>
            <person name="Suzuki K.-i.T."/>
            <person name="Hayashi T."/>
            <person name="Toyoda A."/>
            <person name="Oliveira C."/>
            <person name="Osipova E."/>
            <person name="Leigh N.D."/>
            <person name="Simon A."/>
            <person name="Yun M.H."/>
        </authorList>
    </citation>
    <scope>NUCLEOTIDE SEQUENCE</scope>
    <source>
        <strain evidence="2">20211129_DDA</strain>
        <tissue evidence="2">Liver</tissue>
    </source>
</reference>
<keyword evidence="3" id="KW-1185">Reference proteome</keyword>
<organism evidence="2 3">
    <name type="scientific">Pleurodeles waltl</name>
    <name type="common">Iberian ribbed newt</name>
    <dbReference type="NCBI Taxonomy" id="8319"/>
    <lineage>
        <taxon>Eukaryota</taxon>
        <taxon>Metazoa</taxon>
        <taxon>Chordata</taxon>
        <taxon>Craniata</taxon>
        <taxon>Vertebrata</taxon>
        <taxon>Euteleostomi</taxon>
        <taxon>Amphibia</taxon>
        <taxon>Batrachia</taxon>
        <taxon>Caudata</taxon>
        <taxon>Salamandroidea</taxon>
        <taxon>Salamandridae</taxon>
        <taxon>Pleurodelinae</taxon>
        <taxon>Pleurodeles</taxon>
    </lineage>
</organism>
<feature type="compositionally biased region" description="Basic and acidic residues" evidence="1">
    <location>
        <begin position="112"/>
        <end position="137"/>
    </location>
</feature>
<proteinExistence type="predicted"/>
<dbReference type="EMBL" id="JANPWB010000011">
    <property type="protein sequence ID" value="KAJ1127743.1"/>
    <property type="molecule type" value="Genomic_DNA"/>
</dbReference>
<gene>
    <name evidence="2" type="ORF">NDU88_006136</name>
</gene>
<feature type="compositionally biased region" description="Basic and acidic residues" evidence="1">
    <location>
        <begin position="17"/>
        <end position="30"/>
    </location>
</feature>
<evidence type="ECO:0000256" key="1">
    <source>
        <dbReference type="SAM" id="MobiDB-lite"/>
    </source>
</evidence>
<name>A0AAV7PMK3_PLEWA</name>
<feature type="region of interest" description="Disordered" evidence="1">
    <location>
        <begin position="73"/>
        <end position="137"/>
    </location>
</feature>
<feature type="region of interest" description="Disordered" evidence="1">
    <location>
        <begin position="14"/>
        <end position="35"/>
    </location>
</feature>
<evidence type="ECO:0000313" key="3">
    <source>
        <dbReference type="Proteomes" id="UP001066276"/>
    </source>
</evidence>
<protein>
    <submittedName>
        <fullName evidence="2">Uncharacterized protein</fullName>
    </submittedName>
</protein>
<sequence>MTTIRTLRKQKCCKTAQIKDERTKESESDPHSGLACAVAAPDNTEAAREEALPIGYLPTPRELELVKRRFPPFHGEEDGIRSWSLREPTGGQERRTMEEADPEDAETALQKSEPKLGSRTVETRWRDEDRWPRAARE</sequence>
<evidence type="ECO:0000313" key="2">
    <source>
        <dbReference type="EMBL" id="KAJ1127743.1"/>
    </source>
</evidence>
<comment type="caution">
    <text evidence="2">The sequence shown here is derived from an EMBL/GenBank/DDBJ whole genome shotgun (WGS) entry which is preliminary data.</text>
</comment>
<dbReference type="Proteomes" id="UP001066276">
    <property type="component" value="Chromosome 7"/>
</dbReference>